<dbReference type="Pfam" id="PF11326">
    <property type="entry name" value="PANTS-like"/>
    <property type="match status" value="1"/>
</dbReference>
<name>A0ABQ8K4P7_9APHY</name>
<dbReference type="Proteomes" id="UP000814176">
    <property type="component" value="Unassembled WGS sequence"/>
</dbReference>
<dbReference type="InterPro" id="IPR021475">
    <property type="entry name" value="Pants/Emi1-like"/>
</dbReference>
<organism evidence="1 2">
    <name type="scientific">Rhodofomes roseus</name>
    <dbReference type="NCBI Taxonomy" id="34475"/>
    <lineage>
        <taxon>Eukaryota</taxon>
        <taxon>Fungi</taxon>
        <taxon>Dikarya</taxon>
        <taxon>Basidiomycota</taxon>
        <taxon>Agaricomycotina</taxon>
        <taxon>Agaricomycetes</taxon>
        <taxon>Polyporales</taxon>
        <taxon>Rhodofomes</taxon>
    </lineage>
</organism>
<proteinExistence type="predicted"/>
<dbReference type="RefSeq" id="XP_047774938.1">
    <property type="nucleotide sequence ID" value="XM_047919764.1"/>
</dbReference>
<evidence type="ECO:0000313" key="2">
    <source>
        <dbReference type="Proteomes" id="UP000814176"/>
    </source>
</evidence>
<comment type="caution">
    <text evidence="1">The sequence shown here is derived from an EMBL/GenBank/DDBJ whole genome shotgun (WGS) entry which is preliminary data.</text>
</comment>
<feature type="non-terminal residue" evidence="1">
    <location>
        <position position="1"/>
    </location>
</feature>
<evidence type="ECO:0000313" key="1">
    <source>
        <dbReference type="EMBL" id="KAH9831841.1"/>
    </source>
</evidence>
<gene>
    <name evidence="1" type="ORF">C8Q71DRAFT_682297</name>
</gene>
<keyword evidence="2" id="KW-1185">Reference proteome</keyword>
<protein>
    <submittedName>
        <fullName evidence="1">Uncharacterized protein</fullName>
    </submittedName>
</protein>
<reference evidence="1 2" key="1">
    <citation type="journal article" date="2021" name="Environ. Microbiol.">
        <title>Gene family expansions and transcriptome signatures uncover fungal adaptations to wood decay.</title>
        <authorList>
            <person name="Hage H."/>
            <person name="Miyauchi S."/>
            <person name="Viragh M."/>
            <person name="Drula E."/>
            <person name="Min B."/>
            <person name="Chaduli D."/>
            <person name="Navarro D."/>
            <person name="Favel A."/>
            <person name="Norest M."/>
            <person name="Lesage-Meessen L."/>
            <person name="Balint B."/>
            <person name="Merenyi Z."/>
            <person name="de Eugenio L."/>
            <person name="Morin E."/>
            <person name="Martinez A.T."/>
            <person name="Baldrian P."/>
            <person name="Stursova M."/>
            <person name="Martinez M.J."/>
            <person name="Novotny C."/>
            <person name="Magnuson J.K."/>
            <person name="Spatafora J.W."/>
            <person name="Maurice S."/>
            <person name="Pangilinan J."/>
            <person name="Andreopoulos W."/>
            <person name="LaButti K."/>
            <person name="Hundley H."/>
            <person name="Na H."/>
            <person name="Kuo A."/>
            <person name="Barry K."/>
            <person name="Lipzen A."/>
            <person name="Henrissat B."/>
            <person name="Riley R."/>
            <person name="Ahrendt S."/>
            <person name="Nagy L.G."/>
            <person name="Grigoriev I.V."/>
            <person name="Martin F."/>
            <person name="Rosso M.N."/>
        </authorList>
    </citation>
    <scope>NUCLEOTIDE SEQUENCE [LARGE SCALE GENOMIC DNA]</scope>
    <source>
        <strain evidence="1 2">CIRM-BRFM 1785</strain>
    </source>
</reference>
<dbReference type="GeneID" id="72000496"/>
<sequence length="112" mass="12733">EEAYLRKAHPTLDDIPGACCPLTTFSPGTQLTSLCRYGHLSVCGLKLAEFKSFMSLKGLHPEERRDVWIPRRAEWQVRRRMEKSSEDVMSDCHNDLPLSDFPARVKDSALGK</sequence>
<feature type="non-terminal residue" evidence="1">
    <location>
        <position position="112"/>
    </location>
</feature>
<dbReference type="EMBL" id="JADCUA010000024">
    <property type="protein sequence ID" value="KAH9831841.1"/>
    <property type="molecule type" value="Genomic_DNA"/>
</dbReference>
<accession>A0ABQ8K4P7</accession>